<feature type="region of interest" description="Disordered" evidence="1">
    <location>
        <begin position="33"/>
        <end position="52"/>
    </location>
</feature>
<evidence type="ECO:0000256" key="1">
    <source>
        <dbReference type="SAM" id="MobiDB-lite"/>
    </source>
</evidence>
<dbReference type="AlphaFoldDB" id="X1VSR2"/>
<sequence length="129" mass="13986">MLSVHQRGMGMTELMVAVILIALSVGLAPSQAAEQEAASEPAAEEAAEDPAEVAAEHYMAGEWKDAAQIYRGLVSRRAADPIALFRLGDCLRRLGEPREAIVYLRQAAEDFGDFKVPGLDLPRPLSRLI</sequence>
<feature type="compositionally biased region" description="Acidic residues" evidence="1">
    <location>
        <begin position="42"/>
        <end position="51"/>
    </location>
</feature>
<dbReference type="Gene3D" id="1.25.40.10">
    <property type="entry name" value="Tetratricopeptide repeat domain"/>
    <property type="match status" value="1"/>
</dbReference>
<dbReference type="SUPFAM" id="SSF48452">
    <property type="entry name" value="TPR-like"/>
    <property type="match status" value="1"/>
</dbReference>
<proteinExistence type="predicted"/>
<organism evidence="2">
    <name type="scientific">marine sediment metagenome</name>
    <dbReference type="NCBI Taxonomy" id="412755"/>
    <lineage>
        <taxon>unclassified sequences</taxon>
        <taxon>metagenomes</taxon>
        <taxon>ecological metagenomes</taxon>
    </lineage>
</organism>
<comment type="caution">
    <text evidence="2">The sequence shown here is derived from an EMBL/GenBank/DDBJ whole genome shotgun (WGS) entry which is preliminary data.</text>
</comment>
<dbReference type="Pfam" id="PF14559">
    <property type="entry name" value="TPR_19"/>
    <property type="match status" value="1"/>
</dbReference>
<dbReference type="InterPro" id="IPR011990">
    <property type="entry name" value="TPR-like_helical_dom_sf"/>
</dbReference>
<evidence type="ECO:0000313" key="2">
    <source>
        <dbReference type="EMBL" id="GAJ12835.1"/>
    </source>
</evidence>
<evidence type="ECO:0008006" key="3">
    <source>
        <dbReference type="Google" id="ProtNLM"/>
    </source>
</evidence>
<reference evidence="2" key="1">
    <citation type="journal article" date="2014" name="Front. Microbiol.">
        <title>High frequency of phylogenetically diverse reductive dehalogenase-homologous genes in deep subseafloor sedimentary metagenomes.</title>
        <authorList>
            <person name="Kawai M."/>
            <person name="Futagami T."/>
            <person name="Toyoda A."/>
            <person name="Takaki Y."/>
            <person name="Nishi S."/>
            <person name="Hori S."/>
            <person name="Arai W."/>
            <person name="Tsubouchi T."/>
            <person name="Morono Y."/>
            <person name="Uchiyama I."/>
            <person name="Ito T."/>
            <person name="Fujiyama A."/>
            <person name="Inagaki F."/>
            <person name="Takami H."/>
        </authorList>
    </citation>
    <scope>NUCLEOTIDE SEQUENCE</scope>
    <source>
        <strain evidence="2">Expedition CK06-06</strain>
    </source>
</reference>
<gene>
    <name evidence="2" type="ORF">S12H4_47724</name>
</gene>
<dbReference type="EMBL" id="BARW01029748">
    <property type="protein sequence ID" value="GAJ12835.1"/>
    <property type="molecule type" value="Genomic_DNA"/>
</dbReference>
<accession>X1VSR2</accession>
<protein>
    <recommendedName>
        <fullName evidence="3">Tetratricopeptide repeat protein</fullName>
    </recommendedName>
</protein>
<name>X1VSR2_9ZZZZ</name>